<evidence type="ECO:0000313" key="3">
    <source>
        <dbReference type="EMBL" id="TXD70007.1"/>
    </source>
</evidence>
<keyword evidence="4" id="KW-1185">Reference proteome</keyword>
<dbReference type="Gene3D" id="3.30.200.20">
    <property type="entry name" value="Phosphorylase Kinase, domain 1"/>
    <property type="match status" value="1"/>
</dbReference>
<dbReference type="PANTHER" id="PTHR12149">
    <property type="entry name" value="FRUCTOSAMINE 3 KINASE-RELATED PROTEIN"/>
    <property type="match status" value="1"/>
</dbReference>
<dbReference type="OrthoDB" id="5291879at2"/>
<protein>
    <submittedName>
        <fullName evidence="3">Fructosamine kinase family protein</fullName>
    </submittedName>
</protein>
<evidence type="ECO:0000313" key="4">
    <source>
        <dbReference type="Proteomes" id="UP000321945"/>
    </source>
</evidence>
<sequence>MLPVKQLLQNIAFQNNLQLIDVKPLSGGDINEVFLLKSAEGDFVLKLNDASKFPGMFAAEAKGLQLLRNTKSFKIPNVIAEGVFQNASYLILEYIIPRNKSNTFWETFAENLATLHKTTQKNFGLDHDNYIGSLPQKNSYCEKNSEFYITRRLEPQFKLALANGFHFKNLDRFYRNISEEIPTETPSLIHGDLWNGNFMISEMNEVVLIDPAVSFAPREMDLAMMKLFGGFSEEIFTTYNSIFPMKSGWENRTSLWQLYYLLVHLNLFGSSYLPQVNSALKKYS</sequence>
<dbReference type="Proteomes" id="UP000321945">
    <property type="component" value="Unassembled WGS sequence"/>
</dbReference>
<dbReference type="PANTHER" id="PTHR12149:SF8">
    <property type="entry name" value="PROTEIN-RIBULOSAMINE 3-KINASE"/>
    <property type="match status" value="1"/>
</dbReference>
<dbReference type="Gene3D" id="3.90.1200.10">
    <property type="match status" value="1"/>
</dbReference>
<reference evidence="3 4" key="1">
    <citation type="submission" date="2019-08" db="EMBL/GenBank/DDBJ databases">
        <title>Genome of Aequorivita lipolytica Y10-2 (type strain).</title>
        <authorList>
            <person name="Bowman J.P."/>
        </authorList>
    </citation>
    <scope>NUCLEOTIDE SEQUENCE [LARGE SCALE GENOMIC DNA]</scope>
    <source>
        <strain evidence="3 4">Y10-2</strain>
    </source>
</reference>
<dbReference type="GO" id="GO:0016301">
    <property type="term" value="F:kinase activity"/>
    <property type="evidence" value="ECO:0007669"/>
    <property type="project" value="UniProtKB-UniRule"/>
</dbReference>
<comment type="similarity">
    <text evidence="1 2">Belongs to the fructosamine kinase family.</text>
</comment>
<keyword evidence="2 3" id="KW-0418">Kinase</keyword>
<dbReference type="InterPro" id="IPR011009">
    <property type="entry name" value="Kinase-like_dom_sf"/>
</dbReference>
<dbReference type="RefSeq" id="WP_111814388.1">
    <property type="nucleotide sequence ID" value="NZ_CBCRZQ010000002.1"/>
</dbReference>
<dbReference type="Pfam" id="PF03881">
    <property type="entry name" value="Fructosamin_kin"/>
    <property type="match status" value="1"/>
</dbReference>
<evidence type="ECO:0000256" key="2">
    <source>
        <dbReference type="PIRNR" id="PIRNR006221"/>
    </source>
</evidence>
<dbReference type="EMBL" id="VORU01000003">
    <property type="protein sequence ID" value="TXD70007.1"/>
    <property type="molecule type" value="Genomic_DNA"/>
</dbReference>
<dbReference type="InterPro" id="IPR016477">
    <property type="entry name" value="Fructo-/Ketosamine-3-kinase"/>
</dbReference>
<dbReference type="AlphaFoldDB" id="A0A5C6YRJ8"/>
<name>A0A5C6YRJ8_9FLAO</name>
<dbReference type="SUPFAM" id="SSF56112">
    <property type="entry name" value="Protein kinase-like (PK-like)"/>
    <property type="match status" value="1"/>
</dbReference>
<dbReference type="PIRSF" id="PIRSF006221">
    <property type="entry name" value="Ketosamine-3-kinase"/>
    <property type="match status" value="1"/>
</dbReference>
<comment type="caution">
    <text evidence="3">The sequence shown here is derived from an EMBL/GenBank/DDBJ whole genome shotgun (WGS) entry which is preliminary data.</text>
</comment>
<accession>A0A5C6YRJ8</accession>
<keyword evidence="2" id="KW-0808">Transferase</keyword>
<gene>
    <name evidence="3" type="ORF">ESV24_06120</name>
</gene>
<evidence type="ECO:0000256" key="1">
    <source>
        <dbReference type="ARBA" id="ARBA00009460"/>
    </source>
</evidence>
<proteinExistence type="inferred from homology"/>
<organism evidence="3 4">
    <name type="scientific">Aequorivita lipolytica</name>
    <dbReference type="NCBI Taxonomy" id="153267"/>
    <lineage>
        <taxon>Bacteria</taxon>
        <taxon>Pseudomonadati</taxon>
        <taxon>Bacteroidota</taxon>
        <taxon>Flavobacteriia</taxon>
        <taxon>Flavobacteriales</taxon>
        <taxon>Flavobacteriaceae</taxon>
        <taxon>Aequorivita</taxon>
    </lineage>
</organism>